<dbReference type="NCBIfam" id="TIGR00254">
    <property type="entry name" value="GGDEF"/>
    <property type="match status" value="1"/>
</dbReference>
<dbReference type="InterPro" id="IPR000160">
    <property type="entry name" value="GGDEF_dom"/>
</dbReference>
<dbReference type="SUPFAM" id="SSF55073">
    <property type="entry name" value="Nucleotide cyclase"/>
    <property type="match status" value="1"/>
</dbReference>
<dbReference type="InterPro" id="IPR052155">
    <property type="entry name" value="Biofilm_reg_signaling"/>
</dbReference>
<dbReference type="AlphaFoldDB" id="A0A7Y6NJA1"/>
<dbReference type="Pfam" id="PF00563">
    <property type="entry name" value="EAL"/>
    <property type="match status" value="1"/>
</dbReference>
<evidence type="ECO:0000313" key="4">
    <source>
        <dbReference type="EMBL" id="NUZ04213.1"/>
    </source>
</evidence>
<name>A0A7Y6NJA1_9BURK</name>
<reference evidence="4 5" key="1">
    <citation type="submission" date="2020-06" db="EMBL/GenBank/DDBJ databases">
        <title>Schlegella sp. ID0723 isolated from air conditioner.</title>
        <authorList>
            <person name="Kim D.Y."/>
            <person name="Kim D.-U."/>
        </authorList>
    </citation>
    <scope>NUCLEOTIDE SEQUENCE [LARGE SCALE GENOMIC DNA]</scope>
    <source>
        <strain evidence="4 5">ID0723</strain>
    </source>
</reference>
<feature type="transmembrane region" description="Helical" evidence="1">
    <location>
        <begin position="137"/>
        <end position="155"/>
    </location>
</feature>
<keyword evidence="5" id="KW-1185">Reference proteome</keyword>
<feature type="domain" description="GGDEF" evidence="3">
    <location>
        <begin position="241"/>
        <end position="374"/>
    </location>
</feature>
<dbReference type="Gene3D" id="3.20.20.450">
    <property type="entry name" value="EAL domain"/>
    <property type="match status" value="1"/>
</dbReference>
<protein>
    <submittedName>
        <fullName evidence="4">EAL domain-containing protein</fullName>
    </submittedName>
</protein>
<dbReference type="PANTHER" id="PTHR44757">
    <property type="entry name" value="DIGUANYLATE CYCLASE DGCP"/>
    <property type="match status" value="1"/>
</dbReference>
<feature type="transmembrane region" description="Helical" evidence="1">
    <location>
        <begin position="56"/>
        <end position="75"/>
    </location>
</feature>
<dbReference type="FunFam" id="3.30.70.270:FF:000001">
    <property type="entry name" value="Diguanylate cyclase domain protein"/>
    <property type="match status" value="1"/>
</dbReference>
<keyword evidence="1" id="KW-1133">Transmembrane helix</keyword>
<sequence>MSGARVLARLRDAIVPPGDVKQAVRIRRFLLASGIYATCVPLLVLGHALGLGPAEGVLGVMALMLAINLGLYAAFRARLNLRFADPSLTAVQTVAAIVAVMAVVYVADGERALALVLCPVVLMFGAFRFDTRDFLKATWLVLVGYALVIALLRAFKPEVTVLGAELYRWLVLAVVLPCFALIAGKVSELRRNLKKTNVELGQALETIQQMASHDTLTGLPNRALFNGSLQHAIRRADRHGIVLALFFMDLDRFKHINDTLGHHVGDLALKEAARRLGTCIRGSDMAARLGGDEFVLLVEGFSDPAALVEIAERVLGVMNEPMTIDRHELNVSSSIGICMYPADAQDAQSLLANADIAMYAAKREGRNGYHFYSPRINPHSAQKLALEADLRRALGRDQFELYYQPRVRVDTGRVTGVEALLRWRHADSGLLLPERFMALAEETGLIVPIGLWALRSACLSAQAWLQRGIVLPVAVNLSARQFHHGRLLAEVAEILRTSGLPPRLLELELTETVVLQNPEAGIGIMQGLLDMGVRLTIDDFGVGPSSLTHLKRLPIANLKLDGDFVRALPDQRADVAVARAAIAMAHTLGINVVAEGVETDRQLELLRIEGCDEFQGHLCQPALGQAQLLRFVESRLTAPPVEARAHASAPTA</sequence>
<dbReference type="InterPro" id="IPR035919">
    <property type="entry name" value="EAL_sf"/>
</dbReference>
<dbReference type="RefSeq" id="WP_176064990.1">
    <property type="nucleotide sequence ID" value="NZ_JABWMJ010000001.1"/>
</dbReference>
<evidence type="ECO:0000256" key="1">
    <source>
        <dbReference type="SAM" id="Phobius"/>
    </source>
</evidence>
<organism evidence="4 5">
    <name type="scientific">Piscinibacter koreensis</name>
    <dbReference type="NCBI Taxonomy" id="2742824"/>
    <lineage>
        <taxon>Bacteria</taxon>
        <taxon>Pseudomonadati</taxon>
        <taxon>Pseudomonadota</taxon>
        <taxon>Betaproteobacteria</taxon>
        <taxon>Burkholderiales</taxon>
        <taxon>Sphaerotilaceae</taxon>
        <taxon>Piscinibacter</taxon>
    </lineage>
</organism>
<evidence type="ECO:0000259" key="2">
    <source>
        <dbReference type="PROSITE" id="PS50883"/>
    </source>
</evidence>
<dbReference type="Proteomes" id="UP000529637">
    <property type="component" value="Unassembled WGS sequence"/>
</dbReference>
<keyword evidence="1" id="KW-0812">Transmembrane</keyword>
<dbReference type="EMBL" id="JABWMJ010000001">
    <property type="protein sequence ID" value="NUZ04213.1"/>
    <property type="molecule type" value="Genomic_DNA"/>
</dbReference>
<keyword evidence="1" id="KW-0472">Membrane</keyword>
<dbReference type="Gene3D" id="3.30.70.270">
    <property type="match status" value="1"/>
</dbReference>
<comment type="caution">
    <text evidence="4">The sequence shown here is derived from an EMBL/GenBank/DDBJ whole genome shotgun (WGS) entry which is preliminary data.</text>
</comment>
<gene>
    <name evidence="4" type="ORF">HQN59_00410</name>
</gene>
<dbReference type="SMART" id="SM00052">
    <property type="entry name" value="EAL"/>
    <property type="match status" value="1"/>
</dbReference>
<dbReference type="PANTHER" id="PTHR44757:SF2">
    <property type="entry name" value="BIOFILM ARCHITECTURE MAINTENANCE PROTEIN MBAA"/>
    <property type="match status" value="1"/>
</dbReference>
<feature type="transmembrane region" description="Helical" evidence="1">
    <location>
        <begin position="87"/>
        <end position="106"/>
    </location>
</feature>
<feature type="transmembrane region" description="Helical" evidence="1">
    <location>
        <begin position="167"/>
        <end position="186"/>
    </location>
</feature>
<dbReference type="SUPFAM" id="SSF141868">
    <property type="entry name" value="EAL domain-like"/>
    <property type="match status" value="1"/>
</dbReference>
<evidence type="ECO:0000313" key="5">
    <source>
        <dbReference type="Proteomes" id="UP000529637"/>
    </source>
</evidence>
<dbReference type="InterPro" id="IPR029787">
    <property type="entry name" value="Nucleotide_cyclase"/>
</dbReference>
<dbReference type="SMART" id="SM00267">
    <property type="entry name" value="GGDEF"/>
    <property type="match status" value="1"/>
</dbReference>
<feature type="transmembrane region" description="Helical" evidence="1">
    <location>
        <begin position="29"/>
        <end position="50"/>
    </location>
</feature>
<dbReference type="PROSITE" id="PS50883">
    <property type="entry name" value="EAL"/>
    <property type="match status" value="1"/>
</dbReference>
<feature type="domain" description="EAL" evidence="2">
    <location>
        <begin position="383"/>
        <end position="636"/>
    </location>
</feature>
<feature type="transmembrane region" description="Helical" evidence="1">
    <location>
        <begin position="112"/>
        <end position="130"/>
    </location>
</feature>
<evidence type="ECO:0000259" key="3">
    <source>
        <dbReference type="PROSITE" id="PS50887"/>
    </source>
</evidence>
<proteinExistence type="predicted"/>
<dbReference type="GO" id="GO:0003824">
    <property type="term" value="F:catalytic activity"/>
    <property type="evidence" value="ECO:0007669"/>
    <property type="project" value="UniProtKB-ARBA"/>
</dbReference>
<dbReference type="InterPro" id="IPR001633">
    <property type="entry name" value="EAL_dom"/>
</dbReference>
<dbReference type="Pfam" id="PF00990">
    <property type="entry name" value="GGDEF"/>
    <property type="match status" value="1"/>
</dbReference>
<dbReference type="PROSITE" id="PS50887">
    <property type="entry name" value="GGDEF"/>
    <property type="match status" value="1"/>
</dbReference>
<accession>A0A7Y6NJA1</accession>
<dbReference type="CDD" id="cd01949">
    <property type="entry name" value="GGDEF"/>
    <property type="match status" value="1"/>
</dbReference>
<dbReference type="CDD" id="cd01948">
    <property type="entry name" value="EAL"/>
    <property type="match status" value="1"/>
</dbReference>
<dbReference type="InterPro" id="IPR043128">
    <property type="entry name" value="Rev_trsase/Diguanyl_cyclase"/>
</dbReference>